<dbReference type="AlphaFoldDB" id="A0A160FRP5"/>
<dbReference type="InterPro" id="IPR006530">
    <property type="entry name" value="YD"/>
</dbReference>
<dbReference type="OrthoDB" id="5445630at2"/>
<dbReference type="PANTHER" id="PTHR32305">
    <property type="match status" value="1"/>
</dbReference>
<sequence length="330" mass="36963">MPLPPVEVGESVDVPTEQLSVSRPDARRIQLTWLDGSREDYERHGTAMRERYRLTTRTSRDGLGLTLDYNDAGELVTISDRADNTIRLAYVGGRVGSIHRVHAGSRHTETLATYTYSPEGDLLEHQDMLGHQRQFAYQQHLLVRYTDFNGGTFNLEWDWTGRQADLPAPADAQCVRTWLGKGARDVYEDTRFEYHRKHWYTKVTDAAGNATFHRYDAHNRIVLVEYADCTSERFDWDENNNLIGTRDALGQMQRFAYDASGRLVAATDALGNTTRTGYNARGLPVTVTAANGDVTQTAYDTLGRPVSVVTSPAFTMRNGGSSGCATKTTR</sequence>
<gene>
    <name evidence="1" type="ORF">AYM40_22775</name>
</gene>
<dbReference type="PANTHER" id="PTHR32305:SF15">
    <property type="entry name" value="PROTEIN RHSA-RELATED"/>
    <property type="match status" value="1"/>
</dbReference>
<keyword evidence="2" id="KW-1185">Reference proteome</keyword>
<proteinExistence type="predicted"/>
<dbReference type="InterPro" id="IPR050708">
    <property type="entry name" value="T6SS_VgrG/RHS"/>
</dbReference>
<accession>A0A160FRP5</accession>
<reference evidence="1 2" key="1">
    <citation type="journal article" date="2016" name="Gene">
        <title>PacBio SMRT assembly of a complex multi-replicon genome reveals chlorocatechol degradative operon in a region of genome plasticity.</title>
        <authorList>
            <person name="Ricker N."/>
            <person name="Shen S.Y."/>
            <person name="Goordial J."/>
            <person name="Jin S."/>
            <person name="Fulthorpe R.R."/>
        </authorList>
    </citation>
    <scope>NUCLEOTIDE SEQUENCE [LARGE SCALE GENOMIC DNA]</scope>
    <source>
        <strain evidence="1 2">OLGA172</strain>
    </source>
</reference>
<dbReference type="STRING" id="1804984.AYM40_22775"/>
<dbReference type="InterPro" id="IPR031325">
    <property type="entry name" value="RHS_repeat"/>
</dbReference>
<dbReference type="Proteomes" id="UP000076852">
    <property type="component" value="Chromosome 2"/>
</dbReference>
<dbReference type="Gene3D" id="2.180.10.10">
    <property type="entry name" value="RHS repeat-associated core"/>
    <property type="match status" value="1"/>
</dbReference>
<name>A0A160FRP5_9BURK</name>
<dbReference type="EMBL" id="CP014579">
    <property type="protein sequence ID" value="ANB75228.1"/>
    <property type="molecule type" value="Genomic_DNA"/>
</dbReference>
<dbReference type="RefSeq" id="WP_063498514.1">
    <property type="nucleotide sequence ID" value="NZ_CP014579.1"/>
</dbReference>
<protein>
    <recommendedName>
        <fullName evidence="3">Type IV secretion protein Rhs</fullName>
    </recommendedName>
</protein>
<organism evidence="1 2">
    <name type="scientific">Paraburkholderia phytofirmans OLGA172</name>
    <dbReference type="NCBI Taxonomy" id="1417228"/>
    <lineage>
        <taxon>Bacteria</taxon>
        <taxon>Pseudomonadati</taxon>
        <taxon>Pseudomonadota</taxon>
        <taxon>Betaproteobacteria</taxon>
        <taxon>Burkholderiales</taxon>
        <taxon>Burkholderiaceae</taxon>
        <taxon>Paraburkholderia</taxon>
    </lineage>
</organism>
<dbReference type="Pfam" id="PF05593">
    <property type="entry name" value="RHS_repeat"/>
    <property type="match status" value="2"/>
</dbReference>
<evidence type="ECO:0000313" key="2">
    <source>
        <dbReference type="Proteomes" id="UP000076852"/>
    </source>
</evidence>
<dbReference type="NCBIfam" id="TIGR01643">
    <property type="entry name" value="YD_repeat_2x"/>
    <property type="match status" value="3"/>
</dbReference>
<evidence type="ECO:0008006" key="3">
    <source>
        <dbReference type="Google" id="ProtNLM"/>
    </source>
</evidence>
<dbReference type="KEGG" id="buz:AYM40_22775"/>
<evidence type="ECO:0000313" key="1">
    <source>
        <dbReference type="EMBL" id="ANB75228.1"/>
    </source>
</evidence>